<comment type="caution">
    <text evidence="3">The sequence shown here is derived from an EMBL/GenBank/DDBJ whole genome shotgun (WGS) entry which is preliminary data.</text>
</comment>
<keyword evidence="5" id="KW-1185">Reference proteome</keyword>
<organism evidence="3 5">
    <name type="scientific">Acanthoscelides obtectus</name>
    <name type="common">Bean weevil</name>
    <name type="synonym">Bruchus obtectus</name>
    <dbReference type="NCBI Taxonomy" id="200917"/>
    <lineage>
        <taxon>Eukaryota</taxon>
        <taxon>Metazoa</taxon>
        <taxon>Ecdysozoa</taxon>
        <taxon>Arthropoda</taxon>
        <taxon>Hexapoda</taxon>
        <taxon>Insecta</taxon>
        <taxon>Pterygota</taxon>
        <taxon>Neoptera</taxon>
        <taxon>Endopterygota</taxon>
        <taxon>Coleoptera</taxon>
        <taxon>Polyphaga</taxon>
        <taxon>Cucujiformia</taxon>
        <taxon>Chrysomeloidea</taxon>
        <taxon>Chrysomelidae</taxon>
        <taxon>Bruchinae</taxon>
        <taxon>Bruchini</taxon>
        <taxon>Acanthoscelides</taxon>
    </lineage>
</organism>
<dbReference type="Proteomes" id="UP001152888">
    <property type="component" value="Unassembled WGS sequence"/>
</dbReference>
<sequence>MGVALKAAKVQDVKNLLKKHFGETWDTMEECSFYKNVLGITADVTASHTAATNETDEDLEEEVNEFCEGHQHEHLVERV</sequence>
<evidence type="ECO:0000313" key="1">
    <source>
        <dbReference type="EMBL" id="CAH2011898.1"/>
    </source>
</evidence>
<dbReference type="OrthoDB" id="6698600at2759"/>
<protein>
    <submittedName>
        <fullName evidence="3">Uncharacterized protein</fullName>
    </submittedName>
</protein>
<dbReference type="EMBL" id="CAKOFQ010008124">
    <property type="protein sequence ID" value="CAH2011899.1"/>
    <property type="molecule type" value="Genomic_DNA"/>
</dbReference>
<dbReference type="AlphaFoldDB" id="A0A9P0M522"/>
<dbReference type="EMBL" id="CAKOFQ010008124">
    <property type="protein sequence ID" value="CAH2011900.1"/>
    <property type="molecule type" value="Genomic_DNA"/>
</dbReference>
<dbReference type="EMBL" id="CAKOFQ010008124">
    <property type="protein sequence ID" value="CAH2011898.1"/>
    <property type="molecule type" value="Genomic_DNA"/>
</dbReference>
<reference evidence="3" key="1">
    <citation type="submission" date="2022-03" db="EMBL/GenBank/DDBJ databases">
        <authorList>
            <person name="Sayadi A."/>
        </authorList>
    </citation>
    <scope>NUCLEOTIDE SEQUENCE</scope>
</reference>
<accession>A0A9P0M522</accession>
<evidence type="ECO:0000313" key="3">
    <source>
        <dbReference type="EMBL" id="CAH2011900.1"/>
    </source>
</evidence>
<evidence type="ECO:0000313" key="2">
    <source>
        <dbReference type="EMBL" id="CAH2011899.1"/>
    </source>
</evidence>
<proteinExistence type="predicted"/>
<evidence type="ECO:0000313" key="4">
    <source>
        <dbReference type="EMBL" id="CAH2013423.1"/>
    </source>
</evidence>
<name>A0A9P0M522_ACAOB</name>
<dbReference type="EMBL" id="CAKOFQ010008323">
    <property type="protein sequence ID" value="CAH2013423.1"/>
    <property type="molecule type" value="Genomic_DNA"/>
</dbReference>
<gene>
    <name evidence="1" type="ORF">ACAOBT_LOCUS32485</name>
    <name evidence="2" type="ORF">ACAOBT_LOCUS32486</name>
    <name evidence="3" type="ORF">ACAOBT_LOCUS32487</name>
    <name evidence="4" type="ORF">ACAOBT_LOCUS33462</name>
</gene>
<evidence type="ECO:0000313" key="5">
    <source>
        <dbReference type="Proteomes" id="UP001152888"/>
    </source>
</evidence>